<dbReference type="InterPro" id="IPR005174">
    <property type="entry name" value="KIB1-4_b-propeller"/>
</dbReference>
<evidence type="ECO:0000313" key="3">
    <source>
        <dbReference type="Proteomes" id="UP001141552"/>
    </source>
</evidence>
<protein>
    <recommendedName>
        <fullName evidence="1">KIB1-4 beta-propeller domain-containing protein</fullName>
    </recommendedName>
</protein>
<evidence type="ECO:0000259" key="1">
    <source>
        <dbReference type="Pfam" id="PF03478"/>
    </source>
</evidence>
<proteinExistence type="predicted"/>
<reference evidence="2" key="1">
    <citation type="submission" date="2022-02" db="EMBL/GenBank/DDBJ databases">
        <authorList>
            <person name="Henning P.M."/>
            <person name="McCubbin A.G."/>
            <person name="Shore J.S."/>
        </authorList>
    </citation>
    <scope>NUCLEOTIDE SEQUENCE</scope>
    <source>
        <strain evidence="2">F60SS</strain>
        <tissue evidence="2">Leaves</tissue>
    </source>
</reference>
<dbReference type="SUPFAM" id="SSF50965">
    <property type="entry name" value="Galactose oxidase, central domain"/>
    <property type="match status" value="1"/>
</dbReference>
<sequence length="310" mass="36037">MPLSKLKNNTTQLQEQPQLSLPGRTWGYRGCAYGWILYQEKLIRHYNITVLNPVTGQKLYLPYPGEEGKFFLSSCPSNPSFFILAGSYYTGRLQYCRPGDVSWVDITPGSRYFFHDLTFHNGQVYVLSSKWLTDELLVYHLNNPASTTMVNLPRQREPLEKQKEVLYLVEVRGEQLLLVYRIRRFNKETRLYNKTESFEIYRLLCFGSGSRYSWEVVESLGEYAIFLGDKCSQPFVLSELNVPSIRGNRIYFTTEYRTLPSSPDSGVYDLLERAVVESFDYDIDLLLSRNTPSAFWLVWFVPAPFSTFEA</sequence>
<name>A0A9Q0FTP0_9ROSI</name>
<evidence type="ECO:0000313" key="2">
    <source>
        <dbReference type="EMBL" id="KAJ4837338.1"/>
    </source>
</evidence>
<accession>A0A9Q0FTP0</accession>
<feature type="domain" description="KIB1-4 beta-propeller" evidence="1">
    <location>
        <begin position="21"/>
        <end position="269"/>
    </location>
</feature>
<dbReference type="PANTHER" id="PTHR44259">
    <property type="entry name" value="OS07G0183000 PROTEIN-RELATED"/>
    <property type="match status" value="1"/>
</dbReference>
<dbReference type="InterPro" id="IPR011043">
    <property type="entry name" value="Gal_Oxase/kelch_b-propeller"/>
</dbReference>
<dbReference type="Pfam" id="PF03478">
    <property type="entry name" value="Beta-prop_KIB1-4"/>
    <property type="match status" value="1"/>
</dbReference>
<dbReference type="EMBL" id="JAKUCV010003864">
    <property type="protein sequence ID" value="KAJ4837338.1"/>
    <property type="molecule type" value="Genomic_DNA"/>
</dbReference>
<organism evidence="2 3">
    <name type="scientific">Turnera subulata</name>
    <dbReference type="NCBI Taxonomy" id="218843"/>
    <lineage>
        <taxon>Eukaryota</taxon>
        <taxon>Viridiplantae</taxon>
        <taxon>Streptophyta</taxon>
        <taxon>Embryophyta</taxon>
        <taxon>Tracheophyta</taxon>
        <taxon>Spermatophyta</taxon>
        <taxon>Magnoliopsida</taxon>
        <taxon>eudicotyledons</taxon>
        <taxon>Gunneridae</taxon>
        <taxon>Pentapetalae</taxon>
        <taxon>rosids</taxon>
        <taxon>fabids</taxon>
        <taxon>Malpighiales</taxon>
        <taxon>Passifloraceae</taxon>
        <taxon>Turnera</taxon>
    </lineage>
</organism>
<dbReference type="Proteomes" id="UP001141552">
    <property type="component" value="Unassembled WGS sequence"/>
</dbReference>
<dbReference type="InterPro" id="IPR050942">
    <property type="entry name" value="F-box_BR-signaling"/>
</dbReference>
<keyword evidence="3" id="KW-1185">Reference proteome</keyword>
<reference evidence="2" key="2">
    <citation type="journal article" date="2023" name="Plants (Basel)">
        <title>Annotation of the Turnera subulata (Passifloraceae) Draft Genome Reveals the S-Locus Evolved after the Divergence of Turneroideae from Passifloroideae in a Stepwise Manner.</title>
        <authorList>
            <person name="Henning P.M."/>
            <person name="Roalson E.H."/>
            <person name="Mir W."/>
            <person name="McCubbin A.G."/>
            <person name="Shore J.S."/>
        </authorList>
    </citation>
    <scope>NUCLEOTIDE SEQUENCE</scope>
    <source>
        <strain evidence="2">F60SS</strain>
    </source>
</reference>
<dbReference type="OrthoDB" id="642536at2759"/>
<comment type="caution">
    <text evidence="2">The sequence shown here is derived from an EMBL/GenBank/DDBJ whole genome shotgun (WGS) entry which is preliminary data.</text>
</comment>
<gene>
    <name evidence="2" type="ORF">Tsubulata_037778</name>
</gene>
<dbReference type="AlphaFoldDB" id="A0A9Q0FTP0"/>